<dbReference type="Proteomes" id="UP001497680">
    <property type="component" value="Unassembled WGS sequence"/>
</dbReference>
<evidence type="ECO:0000313" key="1">
    <source>
        <dbReference type="EMBL" id="KAI6086981.1"/>
    </source>
</evidence>
<keyword evidence="2" id="KW-1185">Reference proteome</keyword>
<name>A0ACC0D2W1_9PEZI</name>
<sequence length="469" mass="51895">MAEVLGVAASAISVVGFAGQLAQGSAFLYDFFKDFKDAPEDIQTLSRELQIFTLILTNIHQSPSQSDVGLNQALKDCEEVIVKLSSAVNDIQPTQDISKPKVWAKQFRATLKRPELAKHLRALERAKSTLLQCCMNAARVDQTRERNSIAAIETSLKGLTRDQASCSTATNNLTNLVRQVNSDNSALSATTTNIALVTTETHAMTERLVNETLHMQEVGARIEKATQDLVESAFANQPTLLGLFGQSIERTIEKSISRHLKEALSSKTSQQTQDDTLGHRLPNRDETETISTYNAAHCNSRIGHSNIFRDGWVKTATDSKMTNLTRTSLFGTVTVTTTVVSYRRRSDHNPDEVDEKKSSYTTIKYLPGRWISSRGVIGTYTTQIGPKTQISNPSFGLCTVNVMPWNSDIISSYRSLDLDGVRRVFNEGLASPYDVNQYGRNLVRCAIMGASVSILDFLYSKIIKCHMVT</sequence>
<evidence type="ECO:0000313" key="2">
    <source>
        <dbReference type="Proteomes" id="UP001497680"/>
    </source>
</evidence>
<dbReference type="EMBL" id="MU394311">
    <property type="protein sequence ID" value="KAI6086981.1"/>
    <property type="molecule type" value="Genomic_DNA"/>
</dbReference>
<protein>
    <submittedName>
        <fullName evidence="1">Uncharacterized protein</fullName>
    </submittedName>
</protein>
<organism evidence="1 2">
    <name type="scientific">Hypoxylon rubiginosum</name>
    <dbReference type="NCBI Taxonomy" id="110542"/>
    <lineage>
        <taxon>Eukaryota</taxon>
        <taxon>Fungi</taxon>
        <taxon>Dikarya</taxon>
        <taxon>Ascomycota</taxon>
        <taxon>Pezizomycotina</taxon>
        <taxon>Sordariomycetes</taxon>
        <taxon>Xylariomycetidae</taxon>
        <taxon>Xylariales</taxon>
        <taxon>Hypoxylaceae</taxon>
        <taxon>Hypoxylon</taxon>
    </lineage>
</organism>
<reference evidence="1 2" key="1">
    <citation type="journal article" date="2022" name="New Phytol.">
        <title>Ecological generalism drives hyperdiversity of secondary metabolite gene clusters in xylarialean endophytes.</title>
        <authorList>
            <person name="Franco M.E.E."/>
            <person name="Wisecaver J.H."/>
            <person name="Arnold A.E."/>
            <person name="Ju Y.M."/>
            <person name="Slot J.C."/>
            <person name="Ahrendt S."/>
            <person name="Moore L.P."/>
            <person name="Eastman K.E."/>
            <person name="Scott K."/>
            <person name="Konkel Z."/>
            <person name="Mondo S.J."/>
            <person name="Kuo A."/>
            <person name="Hayes R.D."/>
            <person name="Haridas S."/>
            <person name="Andreopoulos B."/>
            <person name="Riley R."/>
            <person name="LaButti K."/>
            <person name="Pangilinan J."/>
            <person name="Lipzen A."/>
            <person name="Amirebrahimi M."/>
            <person name="Yan J."/>
            <person name="Adam C."/>
            <person name="Keymanesh K."/>
            <person name="Ng V."/>
            <person name="Louie K."/>
            <person name="Northen T."/>
            <person name="Drula E."/>
            <person name="Henrissat B."/>
            <person name="Hsieh H.M."/>
            <person name="Youens-Clark K."/>
            <person name="Lutzoni F."/>
            <person name="Miadlikowska J."/>
            <person name="Eastwood D.C."/>
            <person name="Hamelin R.C."/>
            <person name="Grigoriev I.V."/>
            <person name="U'Ren J.M."/>
        </authorList>
    </citation>
    <scope>NUCLEOTIDE SEQUENCE [LARGE SCALE GENOMIC DNA]</scope>
    <source>
        <strain evidence="1 2">ER1909</strain>
    </source>
</reference>
<gene>
    <name evidence="1" type="ORF">F4821DRAFT_121169</name>
</gene>
<comment type="caution">
    <text evidence="1">The sequence shown here is derived from an EMBL/GenBank/DDBJ whole genome shotgun (WGS) entry which is preliminary data.</text>
</comment>
<accession>A0ACC0D2W1</accession>
<proteinExistence type="predicted"/>